<evidence type="ECO:0000313" key="3">
    <source>
        <dbReference type="Proteomes" id="UP001215598"/>
    </source>
</evidence>
<feature type="region of interest" description="Disordered" evidence="1">
    <location>
        <begin position="1"/>
        <end position="35"/>
    </location>
</feature>
<comment type="caution">
    <text evidence="2">The sequence shown here is derived from an EMBL/GenBank/DDBJ whole genome shotgun (WGS) entry which is preliminary data.</text>
</comment>
<keyword evidence="3" id="KW-1185">Reference proteome</keyword>
<dbReference type="Proteomes" id="UP001215598">
    <property type="component" value="Unassembled WGS sequence"/>
</dbReference>
<feature type="compositionally biased region" description="Pro residues" evidence="1">
    <location>
        <begin position="147"/>
        <end position="158"/>
    </location>
</feature>
<organism evidence="2 3">
    <name type="scientific">Mycena metata</name>
    <dbReference type="NCBI Taxonomy" id="1033252"/>
    <lineage>
        <taxon>Eukaryota</taxon>
        <taxon>Fungi</taxon>
        <taxon>Dikarya</taxon>
        <taxon>Basidiomycota</taxon>
        <taxon>Agaricomycotina</taxon>
        <taxon>Agaricomycetes</taxon>
        <taxon>Agaricomycetidae</taxon>
        <taxon>Agaricales</taxon>
        <taxon>Marasmiineae</taxon>
        <taxon>Mycenaceae</taxon>
        <taxon>Mycena</taxon>
    </lineage>
</organism>
<feature type="region of interest" description="Disordered" evidence="1">
    <location>
        <begin position="134"/>
        <end position="161"/>
    </location>
</feature>
<protein>
    <submittedName>
        <fullName evidence="2">Uncharacterized protein</fullName>
    </submittedName>
</protein>
<name>A0AAD7K151_9AGAR</name>
<feature type="compositionally biased region" description="Low complexity" evidence="1">
    <location>
        <begin position="316"/>
        <end position="329"/>
    </location>
</feature>
<reference evidence="2" key="1">
    <citation type="submission" date="2023-03" db="EMBL/GenBank/DDBJ databases">
        <title>Massive genome expansion in bonnet fungi (Mycena s.s.) driven by repeated elements and novel gene families across ecological guilds.</title>
        <authorList>
            <consortium name="Lawrence Berkeley National Laboratory"/>
            <person name="Harder C.B."/>
            <person name="Miyauchi S."/>
            <person name="Viragh M."/>
            <person name="Kuo A."/>
            <person name="Thoen E."/>
            <person name="Andreopoulos B."/>
            <person name="Lu D."/>
            <person name="Skrede I."/>
            <person name="Drula E."/>
            <person name="Henrissat B."/>
            <person name="Morin E."/>
            <person name="Kohler A."/>
            <person name="Barry K."/>
            <person name="LaButti K."/>
            <person name="Morin E."/>
            <person name="Salamov A."/>
            <person name="Lipzen A."/>
            <person name="Mereny Z."/>
            <person name="Hegedus B."/>
            <person name="Baldrian P."/>
            <person name="Stursova M."/>
            <person name="Weitz H."/>
            <person name="Taylor A."/>
            <person name="Grigoriev I.V."/>
            <person name="Nagy L.G."/>
            <person name="Martin F."/>
            <person name="Kauserud H."/>
        </authorList>
    </citation>
    <scope>NUCLEOTIDE SEQUENCE</scope>
    <source>
        <strain evidence="2">CBHHK182m</strain>
    </source>
</reference>
<dbReference type="AlphaFoldDB" id="A0AAD7K151"/>
<evidence type="ECO:0000313" key="2">
    <source>
        <dbReference type="EMBL" id="KAJ7776138.1"/>
    </source>
</evidence>
<feature type="compositionally biased region" description="Polar residues" evidence="1">
    <location>
        <begin position="1"/>
        <end position="16"/>
    </location>
</feature>
<feature type="region of interest" description="Disordered" evidence="1">
    <location>
        <begin position="312"/>
        <end position="374"/>
    </location>
</feature>
<evidence type="ECO:0000256" key="1">
    <source>
        <dbReference type="SAM" id="MobiDB-lite"/>
    </source>
</evidence>
<accession>A0AAD7K151</accession>
<feature type="compositionally biased region" description="Polar residues" evidence="1">
    <location>
        <begin position="338"/>
        <end position="368"/>
    </location>
</feature>
<sequence>MTLRATQRHTPLTSSAALDAPRSHVSNTTRAAAGRSLENRLRRAHLPPRPVGDNLSAKNSLRLKNPAPLCLRPFTPEFSMPFDSRATPRVYTRFIVYIPPPLLSSTIGLHAPCSVPSLEPPVASRCLTHGAARLRATHTRSRDASPSPSPIPPTPTPRRYPIQLGTHSDTIGVVRGVDALRLRPESRPIPLRFEVETISKTQTQQPQPQRLLAAGWPASHRLPTLISISIRKLSSSPSSLPLHSVACPTASAGFTMIVSNSTYPDASQHLDPYPVPILYPSASFVDGAPQRRVASYPHPRLALRPSRLVAAGLGPSSSSHGRSSSNSTSLPWTEPQYAASSPHNHQQSHPIPTSRRISNPCPSASSSGARLPIQ</sequence>
<gene>
    <name evidence="2" type="ORF">B0H16DRAFT_1858854</name>
</gene>
<proteinExistence type="predicted"/>
<dbReference type="EMBL" id="JARKIB010000009">
    <property type="protein sequence ID" value="KAJ7776138.1"/>
    <property type="molecule type" value="Genomic_DNA"/>
</dbReference>